<accession>A0A103XJX7</accession>
<gene>
    <name evidence="3" type="ORF">Ccrd_005927</name>
</gene>
<keyword evidence="4" id="KW-1185">Reference proteome</keyword>
<dbReference type="PANTHER" id="PTHR11937">
    <property type="entry name" value="ACTIN"/>
    <property type="match status" value="1"/>
</dbReference>
<evidence type="ECO:0000256" key="1">
    <source>
        <dbReference type="RuleBase" id="RU000487"/>
    </source>
</evidence>
<sequence length="461" mass="51541">MSLDTRTVICDNGSGFIKLALPLFPLFSVFHLEEGSKAKRAADSPAALHAGLTSTQPASATDPAEVAVDGPDTIFPNIIGSVRSRSLFYSAQYQDDAPYIGKRALANHYMLNLDRPIKRGIITDFEKMESVWEHTFLKELEIDPSEYDVIITEAANSHRRQTEKMVEIMFEKFEFRSVLVARPPVLSMYSVNRLTGVAVEIGESLTQVLPVNNGVCIPLGLQVEEVGGSDITDDLMNLLGKQAHELTMTHRREDINGIKEMLGYVAQDFAEESRAVQQETYLLPDGLQVRLASEKYICGERFFRLHGDGSKVGIHNLILQSIYRTPCIALNPDLLNVMKRNVVLGGGSTLFRGLAQRLTREMEDTMTDKEGKMMVYEGRGGRSAMIGGRMLSFCHDFREVTFGVLFNDEKCENMFEALVGTLMAARRRQILTFEGERLLDIHHHKVVIELKPTHPTPPAAH</sequence>
<dbReference type="InterPro" id="IPR004000">
    <property type="entry name" value="Actin"/>
</dbReference>
<dbReference type="PRINTS" id="PR00190">
    <property type="entry name" value="ACTIN"/>
</dbReference>
<dbReference type="Gene3D" id="3.90.640.10">
    <property type="entry name" value="Actin, Chain A, domain 4"/>
    <property type="match status" value="1"/>
</dbReference>
<dbReference type="SMART" id="SM01283">
    <property type="entry name" value="Costars"/>
    <property type="match status" value="1"/>
</dbReference>
<dbReference type="InterPro" id="IPR027817">
    <property type="entry name" value="Costars_dom"/>
</dbReference>
<dbReference type="EMBL" id="LEKV01004868">
    <property type="protein sequence ID" value="KVH92048.1"/>
    <property type="molecule type" value="Genomic_DNA"/>
</dbReference>
<comment type="similarity">
    <text evidence="1">Belongs to the actin family.</text>
</comment>
<evidence type="ECO:0000313" key="3">
    <source>
        <dbReference type="EMBL" id="KVH92048.1"/>
    </source>
</evidence>
<dbReference type="InterPro" id="IPR038095">
    <property type="entry name" value="Costars_sf"/>
</dbReference>
<dbReference type="SUPFAM" id="SSF53067">
    <property type="entry name" value="Actin-like ATPase domain"/>
    <property type="match status" value="2"/>
</dbReference>
<organism evidence="3 4">
    <name type="scientific">Cynara cardunculus var. scolymus</name>
    <name type="common">Globe artichoke</name>
    <name type="synonym">Cynara scolymus</name>
    <dbReference type="NCBI Taxonomy" id="59895"/>
    <lineage>
        <taxon>Eukaryota</taxon>
        <taxon>Viridiplantae</taxon>
        <taxon>Streptophyta</taxon>
        <taxon>Embryophyta</taxon>
        <taxon>Tracheophyta</taxon>
        <taxon>Spermatophyta</taxon>
        <taxon>Magnoliopsida</taxon>
        <taxon>eudicotyledons</taxon>
        <taxon>Gunneridae</taxon>
        <taxon>Pentapetalae</taxon>
        <taxon>asterids</taxon>
        <taxon>campanulids</taxon>
        <taxon>Asterales</taxon>
        <taxon>Asteraceae</taxon>
        <taxon>Carduoideae</taxon>
        <taxon>Cardueae</taxon>
        <taxon>Carduinae</taxon>
        <taxon>Cynara</taxon>
    </lineage>
</organism>
<proteinExistence type="inferred from homology"/>
<dbReference type="SMART" id="SM00268">
    <property type="entry name" value="ACTIN"/>
    <property type="match status" value="1"/>
</dbReference>
<dbReference type="Gene3D" id="3.30.420.40">
    <property type="match status" value="2"/>
</dbReference>
<reference evidence="3 4" key="1">
    <citation type="journal article" date="2016" name="Sci. Rep.">
        <title>The genome sequence of the outbreeding globe artichoke constructed de novo incorporating a phase-aware low-pass sequencing strategy of F1 progeny.</title>
        <authorList>
            <person name="Scaglione D."/>
            <person name="Reyes-Chin-Wo S."/>
            <person name="Acquadro A."/>
            <person name="Froenicke L."/>
            <person name="Portis E."/>
            <person name="Beitel C."/>
            <person name="Tirone M."/>
            <person name="Mauro R."/>
            <person name="Lo Monaco A."/>
            <person name="Mauromicale G."/>
            <person name="Faccioli P."/>
            <person name="Cattivelli L."/>
            <person name="Rieseberg L."/>
            <person name="Michelmore R."/>
            <person name="Lanteri S."/>
        </authorList>
    </citation>
    <scope>NUCLEOTIDE SEQUENCE [LARGE SCALE GENOMIC DNA]</scope>
    <source>
        <strain evidence="3">2C</strain>
    </source>
</reference>
<dbReference type="InterPro" id="IPR043129">
    <property type="entry name" value="ATPase_NBD"/>
</dbReference>
<evidence type="ECO:0000313" key="4">
    <source>
        <dbReference type="Proteomes" id="UP000243975"/>
    </source>
</evidence>
<dbReference type="STRING" id="59895.A0A103XJX7"/>
<comment type="caution">
    <text evidence="3">The sequence shown here is derived from an EMBL/GenBank/DDBJ whole genome shotgun (WGS) entry which is preliminary data.</text>
</comment>
<evidence type="ECO:0000259" key="2">
    <source>
        <dbReference type="SMART" id="SM01283"/>
    </source>
</evidence>
<dbReference type="Pfam" id="PF00022">
    <property type="entry name" value="Actin"/>
    <property type="match status" value="1"/>
</dbReference>
<feature type="domain" description="Costars" evidence="2">
    <location>
        <begin position="356"/>
        <end position="451"/>
    </location>
</feature>
<name>A0A103XJX7_CYNCS</name>
<dbReference type="AlphaFoldDB" id="A0A103XJX7"/>
<dbReference type="Proteomes" id="UP000243975">
    <property type="component" value="Unassembled WGS sequence"/>
</dbReference>
<dbReference type="Gramene" id="KVH92048">
    <property type="protein sequence ID" value="KVH92048"/>
    <property type="gene ID" value="Ccrd_005927"/>
</dbReference>
<protein>
    <submittedName>
        <fullName evidence="3">Actin-related protein</fullName>
    </submittedName>
</protein>
<dbReference type="Gene3D" id="1.10.10.1540">
    <property type="entry name" value="Costar domain"/>
    <property type="match status" value="1"/>
</dbReference>
<dbReference type="FunFam" id="3.30.420.40:FF:000050">
    <property type="entry name" value="Actin, alpha skeletal muscle"/>
    <property type="match status" value="1"/>
</dbReference>